<name>A0A7I9YND6_MYCBU</name>
<protein>
    <submittedName>
        <fullName evidence="2">Uncharacterized protein</fullName>
    </submittedName>
</protein>
<proteinExistence type="predicted"/>
<dbReference type="AlphaFoldDB" id="A0A7I9YND6"/>
<keyword evidence="3" id="KW-1185">Reference proteome</keyword>
<dbReference type="Proteomes" id="UP000465360">
    <property type="component" value="Unassembled WGS sequence"/>
</dbReference>
<feature type="region of interest" description="Disordered" evidence="1">
    <location>
        <begin position="1"/>
        <end position="33"/>
    </location>
</feature>
<organism evidence="2 3">
    <name type="scientific">Mycobacterium bourgelatii</name>
    <dbReference type="NCBI Taxonomy" id="1273442"/>
    <lineage>
        <taxon>Bacteria</taxon>
        <taxon>Bacillati</taxon>
        <taxon>Actinomycetota</taxon>
        <taxon>Actinomycetes</taxon>
        <taxon>Mycobacteriales</taxon>
        <taxon>Mycobacteriaceae</taxon>
        <taxon>Mycobacterium</taxon>
    </lineage>
</organism>
<sequence length="70" mass="7395">MVFDVGSALATNPGVHSNRTALNTDGTTGRSNLAAGRIEARRGVRLIDFGLLRLNADTRCQPLGLSLQMG</sequence>
<dbReference type="EMBL" id="BLKZ01000001">
    <property type="protein sequence ID" value="GFG90191.1"/>
    <property type="molecule type" value="Genomic_DNA"/>
</dbReference>
<accession>A0A7I9YND6</accession>
<evidence type="ECO:0000313" key="3">
    <source>
        <dbReference type="Proteomes" id="UP000465360"/>
    </source>
</evidence>
<evidence type="ECO:0000313" key="2">
    <source>
        <dbReference type="EMBL" id="GFG90191.1"/>
    </source>
</evidence>
<gene>
    <name evidence="2" type="ORF">MBOU_22330</name>
</gene>
<reference evidence="2 3" key="1">
    <citation type="journal article" date="2019" name="Emerg. Microbes Infect.">
        <title>Comprehensive subspecies identification of 175 nontuberculous mycobacteria species based on 7547 genomic profiles.</title>
        <authorList>
            <person name="Matsumoto Y."/>
            <person name="Kinjo T."/>
            <person name="Motooka D."/>
            <person name="Nabeya D."/>
            <person name="Jung N."/>
            <person name="Uechi K."/>
            <person name="Horii T."/>
            <person name="Iida T."/>
            <person name="Fujita J."/>
            <person name="Nakamura S."/>
        </authorList>
    </citation>
    <scope>NUCLEOTIDE SEQUENCE [LARGE SCALE GENOMIC DNA]</scope>
    <source>
        <strain evidence="2 3">JCM 30725</strain>
    </source>
</reference>
<feature type="compositionally biased region" description="Polar residues" evidence="1">
    <location>
        <begin position="14"/>
        <end position="31"/>
    </location>
</feature>
<comment type="caution">
    <text evidence="2">The sequence shown here is derived from an EMBL/GenBank/DDBJ whole genome shotgun (WGS) entry which is preliminary data.</text>
</comment>
<evidence type="ECO:0000256" key="1">
    <source>
        <dbReference type="SAM" id="MobiDB-lite"/>
    </source>
</evidence>